<protein>
    <submittedName>
        <fullName evidence="2">Uncharacterized protein</fullName>
    </submittedName>
</protein>
<dbReference type="Proteomes" id="UP000003022">
    <property type="component" value="Unassembled WGS sequence"/>
</dbReference>
<evidence type="ECO:0000313" key="3">
    <source>
        <dbReference type="Proteomes" id="UP000003022"/>
    </source>
</evidence>
<name>F3NRQ2_9ACTN</name>
<proteinExistence type="predicted"/>
<dbReference type="AlphaFoldDB" id="F3NRQ2"/>
<reference evidence="2 3" key="1">
    <citation type="journal article" date="2011" name="J. Bacteriol.">
        <title>Draft genome sequence of the marine bacterium Streptomyces griseoaurantiacus M045, which produces novel manumycin-type antibiotics with a pABA core component.</title>
        <authorList>
            <person name="Li F."/>
            <person name="Jiang P."/>
            <person name="Zheng H."/>
            <person name="Wang S."/>
            <person name="Zhao G."/>
            <person name="Qin S."/>
            <person name="Liu Z."/>
        </authorList>
    </citation>
    <scope>NUCLEOTIDE SEQUENCE [LARGE SCALE GENOMIC DNA]</scope>
    <source>
        <strain evidence="2 3">M045</strain>
    </source>
</reference>
<gene>
    <name evidence="2" type="ORF">SGM_5816</name>
</gene>
<comment type="caution">
    <text evidence="2">The sequence shown here is derived from an EMBL/GenBank/DDBJ whole genome shotgun (WGS) entry which is preliminary data.</text>
</comment>
<feature type="region of interest" description="Disordered" evidence="1">
    <location>
        <begin position="33"/>
        <end position="64"/>
    </location>
</feature>
<dbReference type="EMBL" id="AEYX01000044">
    <property type="protein sequence ID" value="EGG44236.1"/>
    <property type="molecule type" value="Genomic_DNA"/>
</dbReference>
<accession>F3NRQ2</accession>
<dbReference type="STRING" id="996637.SGM_5816"/>
<evidence type="ECO:0000256" key="1">
    <source>
        <dbReference type="SAM" id="MobiDB-lite"/>
    </source>
</evidence>
<evidence type="ECO:0000313" key="2">
    <source>
        <dbReference type="EMBL" id="EGG44236.1"/>
    </source>
</evidence>
<keyword evidence="3" id="KW-1185">Reference proteome</keyword>
<sequence length="64" mass="6998">MPPPKAPRADFLGIKIFCPQPFDRSSIRGLQSSLGHAARPHGVTAPKPTALSCQRPRAHPNPYR</sequence>
<organism evidence="2 3">
    <name type="scientific">Streptomyces griseoaurantiacus M045</name>
    <dbReference type="NCBI Taxonomy" id="996637"/>
    <lineage>
        <taxon>Bacteria</taxon>
        <taxon>Bacillati</taxon>
        <taxon>Actinomycetota</taxon>
        <taxon>Actinomycetes</taxon>
        <taxon>Kitasatosporales</taxon>
        <taxon>Streptomycetaceae</taxon>
        <taxon>Streptomyces</taxon>
        <taxon>Streptomyces aurantiacus group</taxon>
    </lineage>
</organism>